<comment type="caution">
    <text evidence="2">The sequence shown here is derived from an EMBL/GenBank/DDBJ whole genome shotgun (WGS) entry which is preliminary data.</text>
</comment>
<dbReference type="Proteomes" id="UP001183777">
    <property type="component" value="Unassembled WGS sequence"/>
</dbReference>
<protein>
    <submittedName>
        <fullName evidence="2">Type I-E CRISPR-associated protein Cse1/CasA</fullName>
    </submittedName>
</protein>
<dbReference type="Pfam" id="PF09481">
    <property type="entry name" value="CRISPR_Cse1"/>
    <property type="match status" value="1"/>
</dbReference>
<dbReference type="Gene3D" id="1.10.132.100">
    <property type="match status" value="1"/>
</dbReference>
<keyword evidence="3" id="KW-1185">Reference proteome</keyword>
<feature type="region of interest" description="Disordered" evidence="1">
    <location>
        <begin position="1"/>
        <end position="21"/>
    </location>
</feature>
<organism evidence="2 3">
    <name type="scientific">Streptomyces salyersiae</name>
    <dbReference type="NCBI Taxonomy" id="3075530"/>
    <lineage>
        <taxon>Bacteria</taxon>
        <taxon>Bacillati</taxon>
        <taxon>Actinomycetota</taxon>
        <taxon>Actinomycetes</taxon>
        <taxon>Kitasatosporales</taxon>
        <taxon>Streptomycetaceae</taxon>
        <taxon>Streptomyces</taxon>
    </lineage>
</organism>
<evidence type="ECO:0000256" key="1">
    <source>
        <dbReference type="SAM" id="MobiDB-lite"/>
    </source>
</evidence>
<evidence type="ECO:0000313" key="3">
    <source>
        <dbReference type="Proteomes" id="UP001183777"/>
    </source>
</evidence>
<name>A0ABU2RJW5_9ACTN</name>
<accession>A0ABU2RJW5</accession>
<proteinExistence type="predicted"/>
<dbReference type="InterPro" id="IPR013381">
    <property type="entry name" value="CRISPR-assoc_prot_Cse1"/>
</dbReference>
<reference evidence="3" key="1">
    <citation type="submission" date="2023-07" db="EMBL/GenBank/DDBJ databases">
        <title>30 novel species of actinomycetes from the DSMZ collection.</title>
        <authorList>
            <person name="Nouioui I."/>
        </authorList>
    </citation>
    <scope>NUCLEOTIDE SEQUENCE [LARGE SCALE GENOMIC DNA]</scope>
    <source>
        <strain evidence="3">DSM 41770</strain>
    </source>
</reference>
<sequence length="528" mass="57427">MTSSETQPSPAGEPRPSWDPRRQACVPALTAAEEDTPVTLIDALRHADEIRAVSGTTPGESVALIEYLLAICYASGTGPRTADEWLAHVEDNHPLTAAADWLESRPDEHWNLFHPTDPLGQNALLTPYIDRYGTGPAQLVIEHAGDYNQFFDHHHLEHPAPLPAGAAFRAMLTQHAYGPGGRARISGQETLGPTLTNLGVGRLGTRIRVIALGETLGDTLRLNLVPLTGTPGHFNRTWTVAPEPRRGFLSKPTGRRVEGPADLHTVLGRSILMRPAFTQDGEPAVDRVLLGAGELLAPLAPHHMPDAVYEWAPDGGVQPLRPSPSRALWREAHALYAAVADRDHGPDLYDRLARLGGRRLNLWAVGLIAKQTTALTWVSDTFPFVHGRERDLRYAAERGSLVAEHVASALSRAAYVAWTVTYPNPKPADKSGQLSRFDARPEHWAHTEEPFHLLLDDTAAAENERAVDTALVEYAGVLAGAAGRFLRKRLDSLPANSRGYQARAQAVRRFETDLSGAAAPDELKGEGT</sequence>
<dbReference type="RefSeq" id="WP_311657046.1">
    <property type="nucleotide sequence ID" value="NZ_JAVREX010000006.1"/>
</dbReference>
<evidence type="ECO:0000313" key="2">
    <source>
        <dbReference type="EMBL" id="MDT0429099.1"/>
    </source>
</evidence>
<dbReference type="EMBL" id="JAVREX010000006">
    <property type="protein sequence ID" value="MDT0429099.1"/>
    <property type="molecule type" value="Genomic_DNA"/>
</dbReference>
<gene>
    <name evidence="2" type="ORF">RM649_15770</name>
</gene>